<name>A0A444VUR5_9FLAO</name>
<dbReference type="RefSeq" id="WP_129748327.1">
    <property type="nucleotide sequence ID" value="NZ_JUIV01000016.1"/>
</dbReference>
<evidence type="ECO:0000313" key="1">
    <source>
        <dbReference type="EMBL" id="RYJ37387.1"/>
    </source>
</evidence>
<protein>
    <submittedName>
        <fullName evidence="1">Uncharacterized protein</fullName>
    </submittedName>
</protein>
<comment type="caution">
    <text evidence="1">The sequence shown here is derived from an EMBL/GenBank/DDBJ whole genome shotgun (WGS) entry which is preliminary data.</text>
</comment>
<dbReference type="Proteomes" id="UP000290433">
    <property type="component" value="Unassembled WGS sequence"/>
</dbReference>
<accession>A0A444VUR5</accession>
<dbReference type="EMBL" id="JUIV01000016">
    <property type="protein sequence ID" value="RYJ37387.1"/>
    <property type="molecule type" value="Genomic_DNA"/>
</dbReference>
<gene>
    <name evidence="1" type="ORF">NU08_3558</name>
</gene>
<organism evidence="1 2">
    <name type="scientific">Flavobacterium anhuiense</name>
    <dbReference type="NCBI Taxonomy" id="459526"/>
    <lineage>
        <taxon>Bacteria</taxon>
        <taxon>Pseudomonadati</taxon>
        <taxon>Bacteroidota</taxon>
        <taxon>Flavobacteriia</taxon>
        <taxon>Flavobacteriales</taxon>
        <taxon>Flavobacteriaceae</taxon>
        <taxon>Flavobacterium</taxon>
    </lineage>
</organism>
<sequence>MLILNCKKKSDLENQITVKIKAIDSKTKQYRVNASDTTEIRMVKPGYLKKKFVTVGEYITDSTGSVKVRLDSTEEYHN</sequence>
<dbReference type="OrthoDB" id="1362560at2"/>
<reference evidence="1 2" key="1">
    <citation type="submission" date="2014-12" db="EMBL/GenBank/DDBJ databases">
        <title>Genome sequence of Flavobacterium anhuiense RCM74.</title>
        <authorList>
            <person name="Kim J.F."/>
            <person name="Song J.Y."/>
            <person name="Kwak M.-J."/>
            <person name="Lee S.-W."/>
        </authorList>
    </citation>
    <scope>NUCLEOTIDE SEQUENCE [LARGE SCALE GENOMIC DNA]</scope>
    <source>
        <strain evidence="1 2">RCM74</strain>
    </source>
</reference>
<dbReference type="AlphaFoldDB" id="A0A444VUR5"/>
<proteinExistence type="predicted"/>
<evidence type="ECO:0000313" key="2">
    <source>
        <dbReference type="Proteomes" id="UP000290433"/>
    </source>
</evidence>